<dbReference type="Proteomes" id="UP000195412">
    <property type="component" value="Chromosome I"/>
</dbReference>
<reference evidence="2" key="1">
    <citation type="submission" date="2017-05" db="EMBL/GenBank/DDBJ databases">
        <authorList>
            <person name="Papadimitriou K."/>
        </authorList>
    </citation>
    <scope>NUCLEOTIDE SEQUENCE [LARGE SCALE GENOMIC DNA]</scope>
    <source>
        <strain evidence="2">ACA-DC 3411</strain>
    </source>
</reference>
<evidence type="ECO:0000313" key="2">
    <source>
        <dbReference type="Proteomes" id="UP000195412"/>
    </source>
</evidence>
<name>A0A1Y6JYC4_9LACO</name>
<gene>
    <name evidence="1" type="ORF">LZ3411_1750</name>
</gene>
<dbReference type="KEGG" id="lzy:LZ3411_1750"/>
<dbReference type="EMBL" id="LT854705">
    <property type="protein sequence ID" value="SMS14800.1"/>
    <property type="molecule type" value="Genomic_DNA"/>
</dbReference>
<proteinExistence type="predicted"/>
<organism evidence="1 2">
    <name type="scientific">Levilactobacillus zymae</name>
    <dbReference type="NCBI Taxonomy" id="267363"/>
    <lineage>
        <taxon>Bacteria</taxon>
        <taxon>Bacillati</taxon>
        <taxon>Bacillota</taxon>
        <taxon>Bacilli</taxon>
        <taxon>Lactobacillales</taxon>
        <taxon>Lactobacillaceae</taxon>
        <taxon>Levilactobacillus</taxon>
    </lineage>
</organism>
<protein>
    <submittedName>
        <fullName evidence="1">Mobile element protein</fullName>
    </submittedName>
</protein>
<evidence type="ECO:0000313" key="1">
    <source>
        <dbReference type="EMBL" id="SMS14800.1"/>
    </source>
</evidence>
<dbReference type="AlphaFoldDB" id="A0A1Y6JYC4"/>
<accession>A0A1Y6JYC4</accession>
<sequence length="52" mass="5803">MFGMSQDQSTRVLLQIKDENIKNLSTKILSDGVMRVIVKGGDKMQVYGGLKM</sequence>